<dbReference type="InterPro" id="IPR010730">
    <property type="entry name" value="HET"/>
</dbReference>
<proteinExistence type="predicted"/>
<evidence type="ECO:0000313" key="2">
    <source>
        <dbReference type="EMBL" id="PMD52694.1"/>
    </source>
</evidence>
<reference evidence="2 3" key="1">
    <citation type="submission" date="2016-04" db="EMBL/GenBank/DDBJ databases">
        <title>A degradative enzymes factory behind the ericoid mycorrhizal symbiosis.</title>
        <authorList>
            <consortium name="DOE Joint Genome Institute"/>
            <person name="Martino E."/>
            <person name="Morin E."/>
            <person name="Grelet G."/>
            <person name="Kuo A."/>
            <person name="Kohler A."/>
            <person name="Daghino S."/>
            <person name="Barry K."/>
            <person name="Choi C."/>
            <person name="Cichocki N."/>
            <person name="Clum A."/>
            <person name="Copeland A."/>
            <person name="Hainaut M."/>
            <person name="Haridas S."/>
            <person name="Labutti K."/>
            <person name="Lindquist E."/>
            <person name="Lipzen A."/>
            <person name="Khouja H.-R."/>
            <person name="Murat C."/>
            <person name="Ohm R."/>
            <person name="Olson A."/>
            <person name="Spatafora J."/>
            <person name="Veneault-Fourrey C."/>
            <person name="Henrissat B."/>
            <person name="Grigoriev I."/>
            <person name="Martin F."/>
            <person name="Perotto S."/>
        </authorList>
    </citation>
    <scope>NUCLEOTIDE SEQUENCE [LARGE SCALE GENOMIC DNA]</scope>
    <source>
        <strain evidence="2 3">E</strain>
    </source>
</reference>
<protein>
    <submittedName>
        <fullName evidence="2">HET-domain-containing protein</fullName>
    </submittedName>
</protein>
<dbReference type="AlphaFoldDB" id="A0A2J6SPK4"/>
<dbReference type="Proteomes" id="UP000235371">
    <property type="component" value="Unassembled WGS sequence"/>
</dbReference>
<dbReference type="RefSeq" id="XP_024729598.1">
    <property type="nucleotide sequence ID" value="XM_024873176.1"/>
</dbReference>
<gene>
    <name evidence="2" type="ORF">K444DRAFT_489013</name>
</gene>
<feature type="domain" description="Heterokaryon incompatibility" evidence="1">
    <location>
        <begin position="50"/>
        <end position="196"/>
    </location>
</feature>
<evidence type="ECO:0000259" key="1">
    <source>
        <dbReference type="Pfam" id="PF06985"/>
    </source>
</evidence>
<sequence length="334" mass="38454">LILSWLRDCEVGHTSTCNPNTDQRYKSYVDIILIDVLELRLVRARSDWKYLALSYVWGGVAILQAMIENIATLERQSSLLGLQEKIPKTIRDAMEMTKALKERYLWCNVLYIIQDDAEQKYDQIAHMDVIYRHASLTIAALSSINANSGLPGISREFTGPERCLGGTENMLLIPQPLNLDAIDPLPYERRAWTLQERIFSKRRIYFTEQNIFLSCSRGVSAENDAGRVVRFRDSWEPLNKSEAIEGLAAYVRIVNTYTRRDLSYQSDILNAFHGLGIPMENFRTRFTNGLPENPFDFSLLWAPERILHRRSGSSESEEFFPSWSWAGWIGPVTY</sequence>
<feature type="non-terminal residue" evidence="2">
    <location>
        <position position="1"/>
    </location>
</feature>
<dbReference type="STRING" id="1095630.A0A2J6SPK4"/>
<accession>A0A2J6SPK4</accession>
<dbReference type="Pfam" id="PF06985">
    <property type="entry name" value="HET"/>
    <property type="match status" value="1"/>
</dbReference>
<dbReference type="GeneID" id="36581256"/>
<evidence type="ECO:0000313" key="3">
    <source>
        <dbReference type="Proteomes" id="UP000235371"/>
    </source>
</evidence>
<dbReference type="EMBL" id="KZ613895">
    <property type="protein sequence ID" value="PMD52694.1"/>
    <property type="molecule type" value="Genomic_DNA"/>
</dbReference>
<dbReference type="InParanoid" id="A0A2J6SPK4"/>
<feature type="non-terminal residue" evidence="2">
    <location>
        <position position="334"/>
    </location>
</feature>
<dbReference type="PANTHER" id="PTHR33112">
    <property type="entry name" value="DOMAIN PROTEIN, PUTATIVE-RELATED"/>
    <property type="match status" value="1"/>
</dbReference>
<organism evidence="2 3">
    <name type="scientific">Hyaloscypha bicolor E</name>
    <dbReference type="NCBI Taxonomy" id="1095630"/>
    <lineage>
        <taxon>Eukaryota</taxon>
        <taxon>Fungi</taxon>
        <taxon>Dikarya</taxon>
        <taxon>Ascomycota</taxon>
        <taxon>Pezizomycotina</taxon>
        <taxon>Leotiomycetes</taxon>
        <taxon>Helotiales</taxon>
        <taxon>Hyaloscyphaceae</taxon>
        <taxon>Hyaloscypha</taxon>
        <taxon>Hyaloscypha bicolor</taxon>
    </lineage>
</organism>
<keyword evidence="3" id="KW-1185">Reference proteome</keyword>
<dbReference type="OrthoDB" id="2958217at2759"/>
<name>A0A2J6SPK4_9HELO</name>
<dbReference type="PANTHER" id="PTHR33112:SF12">
    <property type="entry name" value="HETEROKARYON INCOMPATIBILITY DOMAIN-CONTAINING PROTEIN"/>
    <property type="match status" value="1"/>
</dbReference>